<reference evidence="6" key="1">
    <citation type="submission" date="2013-03" db="EMBL/GenBank/DDBJ databases">
        <title>The Genome Sequence of Anopheles christyi ACHKN1017.</title>
        <authorList>
            <consortium name="The Broad Institute Genomics Platform"/>
            <person name="Neafsey D.E."/>
            <person name="Besansky N."/>
            <person name="Walker B."/>
            <person name="Young S.K."/>
            <person name="Zeng Q."/>
            <person name="Gargeya S."/>
            <person name="Fitzgerald M."/>
            <person name="Haas B."/>
            <person name="Abouelleil A."/>
            <person name="Allen A.W."/>
            <person name="Alvarado L."/>
            <person name="Arachchi H.M."/>
            <person name="Berlin A.M."/>
            <person name="Chapman S.B."/>
            <person name="Gainer-Dewar J."/>
            <person name="Goldberg J."/>
            <person name="Griggs A."/>
            <person name="Gujja S."/>
            <person name="Hansen M."/>
            <person name="Howarth C."/>
            <person name="Imamovic A."/>
            <person name="Ireland A."/>
            <person name="Larimer J."/>
            <person name="McCowan C."/>
            <person name="Murphy C."/>
            <person name="Pearson M."/>
            <person name="Poon T.W."/>
            <person name="Priest M."/>
            <person name="Roberts A."/>
            <person name="Saif S."/>
            <person name="Shea T."/>
            <person name="Sisk P."/>
            <person name="Sykes S."/>
            <person name="Wortman J."/>
            <person name="Nusbaum C."/>
            <person name="Birren B."/>
        </authorList>
    </citation>
    <scope>NUCLEOTIDE SEQUENCE [LARGE SCALE GENOMIC DNA]</scope>
    <source>
        <strain evidence="6">ACHKN1017</strain>
    </source>
</reference>
<reference evidence="5" key="2">
    <citation type="submission" date="2020-05" db="UniProtKB">
        <authorList>
            <consortium name="EnsemblMetazoa"/>
        </authorList>
    </citation>
    <scope>IDENTIFICATION</scope>
    <source>
        <strain evidence="5">ACHKN1017</strain>
    </source>
</reference>
<evidence type="ECO:0000259" key="4">
    <source>
        <dbReference type="PROSITE" id="PS50053"/>
    </source>
</evidence>
<accession>A0A182K5Y4</accession>
<sequence length="495" mass="56490">MEPDEKEDHVEEEVLVSIFVPKLPPRQSTPQLLILNDCNIDRAGEPEDLKKKCRIVKELDLAQNKLNNWNEVFVILSHMPRVEFVNLSLNHLTGPIQKPPVTKMDHLRNLVLNNTKLEWCSVEKLLRLLPALEELHLSLNEYTHVLIDTIDPTERSNSVNSDDGGEASGSSGPDASSNNNTNSGESATSQTKEDPQSGCSCSSSTSAPSDIFEEKVPAVEEPPPFQTDPHGGVRKLHLTGNYISEWGEICRIGRVFPQLEALVLADCPLRSLKPTVPQGNESEEESHKFFQNLKLLNLSNAKIDSWEDIDRLAEFPSLCNVRLQYWPLWARTDSTTEHERRQLLIARLPNISILNGGDTIGAVEREDAERSFIRHYLDKPDAERPPRYYELIDVHGQLDPLVNIDLRPERKVKVRFTFEDKATERTVDVNRTVSDLKSRLEKLFDVPAARMRLYYVDQDFRDLQGLEEMKYPHKVLYSYNIRSGDEIIIERKVKS</sequence>
<name>A0A182K5Y4_9DIPT</name>
<protein>
    <recommendedName>
        <fullName evidence="4">Ubiquitin-like domain-containing protein</fullName>
    </recommendedName>
</protein>
<dbReference type="PROSITE" id="PS50053">
    <property type="entry name" value="UBIQUITIN_2"/>
    <property type="match status" value="1"/>
</dbReference>
<dbReference type="Gene3D" id="3.10.20.90">
    <property type="entry name" value="Phosphatidylinositol 3-kinase Catalytic Subunit, Chain A, domain 1"/>
    <property type="match status" value="1"/>
</dbReference>
<dbReference type="Proteomes" id="UP000075881">
    <property type="component" value="Unassembled WGS sequence"/>
</dbReference>
<keyword evidence="6" id="KW-1185">Reference proteome</keyword>
<feature type="compositionally biased region" description="Low complexity" evidence="3">
    <location>
        <begin position="168"/>
        <end position="180"/>
    </location>
</feature>
<feature type="region of interest" description="Disordered" evidence="3">
    <location>
        <begin position="153"/>
        <end position="211"/>
    </location>
</feature>
<dbReference type="InterPro" id="IPR032675">
    <property type="entry name" value="LRR_dom_sf"/>
</dbReference>
<evidence type="ECO:0000313" key="6">
    <source>
        <dbReference type="Proteomes" id="UP000075881"/>
    </source>
</evidence>
<evidence type="ECO:0000313" key="5">
    <source>
        <dbReference type="EnsemblMetazoa" id="ACHR006169-PA"/>
    </source>
</evidence>
<keyword evidence="1" id="KW-0433">Leucine-rich repeat</keyword>
<proteinExistence type="predicted"/>
<dbReference type="PROSITE" id="PS51450">
    <property type="entry name" value="LRR"/>
    <property type="match status" value="1"/>
</dbReference>
<feature type="compositionally biased region" description="Polar residues" evidence="3">
    <location>
        <begin position="181"/>
        <end position="190"/>
    </location>
</feature>
<dbReference type="FunFam" id="3.10.20.90:FF:000115">
    <property type="entry name" value="tubulin-specific chaperone cofactor E-like protein"/>
    <property type="match status" value="1"/>
</dbReference>
<dbReference type="VEuPathDB" id="VectorBase:ACHR006169"/>
<dbReference type="GO" id="GO:0007010">
    <property type="term" value="P:cytoskeleton organization"/>
    <property type="evidence" value="ECO:0007669"/>
    <property type="project" value="TreeGrafter"/>
</dbReference>
<dbReference type="Pfam" id="PF14560">
    <property type="entry name" value="Ubiquitin_2"/>
    <property type="match status" value="1"/>
</dbReference>
<dbReference type="EnsemblMetazoa" id="ACHR006169-RA">
    <property type="protein sequence ID" value="ACHR006169-PA"/>
    <property type="gene ID" value="ACHR006169"/>
</dbReference>
<evidence type="ECO:0000256" key="3">
    <source>
        <dbReference type="SAM" id="MobiDB-lite"/>
    </source>
</evidence>
<dbReference type="InterPro" id="IPR029071">
    <property type="entry name" value="Ubiquitin-like_domsf"/>
</dbReference>
<dbReference type="AlphaFoldDB" id="A0A182K5Y4"/>
<organism evidence="5 6">
    <name type="scientific">Anopheles christyi</name>
    <dbReference type="NCBI Taxonomy" id="43041"/>
    <lineage>
        <taxon>Eukaryota</taxon>
        <taxon>Metazoa</taxon>
        <taxon>Ecdysozoa</taxon>
        <taxon>Arthropoda</taxon>
        <taxon>Hexapoda</taxon>
        <taxon>Insecta</taxon>
        <taxon>Pterygota</taxon>
        <taxon>Neoptera</taxon>
        <taxon>Endopterygota</taxon>
        <taxon>Diptera</taxon>
        <taxon>Nematocera</taxon>
        <taxon>Culicoidea</taxon>
        <taxon>Culicidae</taxon>
        <taxon>Anophelinae</taxon>
        <taxon>Anopheles</taxon>
    </lineage>
</organism>
<evidence type="ECO:0000256" key="2">
    <source>
        <dbReference type="ARBA" id="ARBA00022737"/>
    </source>
</evidence>
<feature type="compositionally biased region" description="Low complexity" evidence="3">
    <location>
        <begin position="197"/>
        <end position="209"/>
    </location>
</feature>
<keyword evidence="2" id="KW-0677">Repeat</keyword>
<dbReference type="STRING" id="43041.A0A182K5Y4"/>
<dbReference type="PANTHER" id="PTHR18849:SF0">
    <property type="entry name" value="CILIA- AND FLAGELLA-ASSOCIATED PROTEIN 410-RELATED"/>
    <property type="match status" value="1"/>
</dbReference>
<evidence type="ECO:0000256" key="1">
    <source>
        <dbReference type="ARBA" id="ARBA00022614"/>
    </source>
</evidence>
<dbReference type="Gene3D" id="3.80.10.10">
    <property type="entry name" value="Ribonuclease Inhibitor"/>
    <property type="match status" value="2"/>
</dbReference>
<dbReference type="SUPFAM" id="SSF52047">
    <property type="entry name" value="RNI-like"/>
    <property type="match status" value="1"/>
</dbReference>
<dbReference type="FunFam" id="3.80.10.10:FF:000846">
    <property type="entry name" value="Predicted protein"/>
    <property type="match status" value="1"/>
</dbReference>
<dbReference type="InterPro" id="IPR001611">
    <property type="entry name" value="Leu-rich_rpt"/>
</dbReference>
<dbReference type="PANTHER" id="PTHR18849">
    <property type="entry name" value="LEUCINE RICH REPEAT PROTEIN"/>
    <property type="match status" value="1"/>
</dbReference>
<dbReference type="FunFam" id="3.80.10.10:FF:000640">
    <property type="entry name" value="Tubulin-specific chaperone e"/>
    <property type="match status" value="1"/>
</dbReference>
<dbReference type="InterPro" id="IPR000626">
    <property type="entry name" value="Ubiquitin-like_dom"/>
</dbReference>
<feature type="domain" description="Ubiquitin-like" evidence="4">
    <location>
        <begin position="402"/>
        <end position="495"/>
    </location>
</feature>
<dbReference type="SUPFAM" id="SSF54236">
    <property type="entry name" value="Ubiquitin-like"/>
    <property type="match status" value="1"/>
</dbReference>